<dbReference type="NCBIfam" id="NF033788">
    <property type="entry name" value="HTH_metalloreg"/>
    <property type="match status" value="1"/>
</dbReference>
<proteinExistence type="predicted"/>
<dbReference type="AlphaFoldDB" id="A0A3N1MA33"/>
<gene>
    <name evidence="2" type="ORF">EDC65_1698</name>
</gene>
<evidence type="ECO:0000259" key="1">
    <source>
        <dbReference type="PROSITE" id="PS50987"/>
    </source>
</evidence>
<organism evidence="2 3">
    <name type="scientific">Stella humosa</name>
    <dbReference type="NCBI Taxonomy" id="94"/>
    <lineage>
        <taxon>Bacteria</taxon>
        <taxon>Pseudomonadati</taxon>
        <taxon>Pseudomonadota</taxon>
        <taxon>Alphaproteobacteria</taxon>
        <taxon>Rhodospirillales</taxon>
        <taxon>Stellaceae</taxon>
        <taxon>Stella</taxon>
    </lineage>
</organism>
<reference evidence="2 3" key="1">
    <citation type="submission" date="2018-11" db="EMBL/GenBank/DDBJ databases">
        <title>Genomic Encyclopedia of Type Strains, Phase IV (KMG-IV): sequencing the most valuable type-strain genomes for metagenomic binning, comparative biology and taxonomic classification.</title>
        <authorList>
            <person name="Goeker M."/>
        </authorList>
    </citation>
    <scope>NUCLEOTIDE SEQUENCE [LARGE SCALE GENOMIC DNA]</scope>
    <source>
        <strain evidence="2 3">DSM 5900</strain>
    </source>
</reference>
<dbReference type="InterPro" id="IPR036390">
    <property type="entry name" value="WH_DNA-bd_sf"/>
</dbReference>
<dbReference type="EMBL" id="RJKX01000013">
    <property type="protein sequence ID" value="ROP99904.1"/>
    <property type="molecule type" value="Genomic_DNA"/>
</dbReference>
<dbReference type="RefSeq" id="WP_123689245.1">
    <property type="nucleotide sequence ID" value="NZ_AP019700.1"/>
</dbReference>
<keyword evidence="3" id="KW-1185">Reference proteome</keyword>
<accession>A0A3N1MA33</accession>
<sequence>MEQYLPSLDGIFQALADPTRRAVLGRLGQGPASVGELARPFAMALPSFMKHIRLLEESGWIRTQKRGRVRTCTLERQSFAAVDNWLAAQRALWEGRTDRLERFVTTADQEDEPA</sequence>
<dbReference type="Gene3D" id="1.10.10.10">
    <property type="entry name" value="Winged helix-like DNA-binding domain superfamily/Winged helix DNA-binding domain"/>
    <property type="match status" value="1"/>
</dbReference>
<dbReference type="InterPro" id="IPR036388">
    <property type="entry name" value="WH-like_DNA-bd_sf"/>
</dbReference>
<protein>
    <submittedName>
        <fullName evidence="2">ArsR family transcriptional regulator</fullName>
    </submittedName>
</protein>
<name>A0A3N1MA33_9PROT</name>
<dbReference type="SMART" id="SM00418">
    <property type="entry name" value="HTH_ARSR"/>
    <property type="match status" value="1"/>
</dbReference>
<dbReference type="GO" id="GO:0003700">
    <property type="term" value="F:DNA-binding transcription factor activity"/>
    <property type="evidence" value="ECO:0007669"/>
    <property type="project" value="InterPro"/>
</dbReference>
<dbReference type="OrthoDB" id="7210994at2"/>
<dbReference type="CDD" id="cd00090">
    <property type="entry name" value="HTH_ARSR"/>
    <property type="match status" value="1"/>
</dbReference>
<dbReference type="PANTHER" id="PTHR38600">
    <property type="entry name" value="TRANSCRIPTIONAL REGULATORY PROTEIN"/>
    <property type="match status" value="1"/>
</dbReference>
<dbReference type="Proteomes" id="UP000278222">
    <property type="component" value="Unassembled WGS sequence"/>
</dbReference>
<dbReference type="PROSITE" id="PS50987">
    <property type="entry name" value="HTH_ARSR_2"/>
    <property type="match status" value="1"/>
</dbReference>
<dbReference type="SUPFAM" id="SSF46785">
    <property type="entry name" value="Winged helix' DNA-binding domain"/>
    <property type="match status" value="1"/>
</dbReference>
<comment type="caution">
    <text evidence="2">The sequence shown here is derived from an EMBL/GenBank/DDBJ whole genome shotgun (WGS) entry which is preliminary data.</text>
</comment>
<dbReference type="PANTHER" id="PTHR38600:SF2">
    <property type="entry name" value="SLL0088 PROTEIN"/>
    <property type="match status" value="1"/>
</dbReference>
<evidence type="ECO:0000313" key="3">
    <source>
        <dbReference type="Proteomes" id="UP000278222"/>
    </source>
</evidence>
<dbReference type="InterPro" id="IPR011991">
    <property type="entry name" value="ArsR-like_HTH"/>
</dbReference>
<evidence type="ECO:0000313" key="2">
    <source>
        <dbReference type="EMBL" id="ROP99904.1"/>
    </source>
</evidence>
<dbReference type="Pfam" id="PF12840">
    <property type="entry name" value="HTH_20"/>
    <property type="match status" value="1"/>
</dbReference>
<dbReference type="PRINTS" id="PR00778">
    <property type="entry name" value="HTHARSR"/>
</dbReference>
<feature type="domain" description="HTH arsR-type" evidence="1">
    <location>
        <begin position="1"/>
        <end position="94"/>
    </location>
</feature>
<dbReference type="InterPro" id="IPR001845">
    <property type="entry name" value="HTH_ArsR_DNA-bd_dom"/>
</dbReference>